<proteinExistence type="predicted"/>
<protein>
    <submittedName>
        <fullName evidence="2">Uncharacterized protein</fullName>
    </submittedName>
</protein>
<gene>
    <name evidence="2" type="ORF">MKW98_021507</name>
</gene>
<evidence type="ECO:0000313" key="2">
    <source>
        <dbReference type="EMBL" id="KAI3917745.1"/>
    </source>
</evidence>
<feature type="non-terminal residue" evidence="2">
    <location>
        <position position="100"/>
    </location>
</feature>
<feature type="region of interest" description="Disordered" evidence="1">
    <location>
        <begin position="36"/>
        <end position="78"/>
    </location>
</feature>
<organism evidence="2 3">
    <name type="scientific">Papaver atlanticum</name>
    <dbReference type="NCBI Taxonomy" id="357466"/>
    <lineage>
        <taxon>Eukaryota</taxon>
        <taxon>Viridiplantae</taxon>
        <taxon>Streptophyta</taxon>
        <taxon>Embryophyta</taxon>
        <taxon>Tracheophyta</taxon>
        <taxon>Spermatophyta</taxon>
        <taxon>Magnoliopsida</taxon>
        <taxon>Ranunculales</taxon>
        <taxon>Papaveraceae</taxon>
        <taxon>Papaveroideae</taxon>
        <taxon>Papaver</taxon>
    </lineage>
</organism>
<evidence type="ECO:0000313" key="3">
    <source>
        <dbReference type="Proteomes" id="UP001202328"/>
    </source>
</evidence>
<reference evidence="2" key="1">
    <citation type="submission" date="2022-04" db="EMBL/GenBank/DDBJ databases">
        <title>A functionally conserved STORR gene fusion in Papaver species that diverged 16.8 million years ago.</title>
        <authorList>
            <person name="Catania T."/>
        </authorList>
    </citation>
    <scope>NUCLEOTIDE SEQUENCE</scope>
    <source>
        <strain evidence="2">S-188037</strain>
    </source>
</reference>
<dbReference type="EMBL" id="JAJJMB010008983">
    <property type="protein sequence ID" value="KAI3917745.1"/>
    <property type="molecule type" value="Genomic_DNA"/>
</dbReference>
<comment type="caution">
    <text evidence="2">The sequence shown here is derived from an EMBL/GenBank/DDBJ whole genome shotgun (WGS) entry which is preliminary data.</text>
</comment>
<name>A0AAD4SRV9_9MAGN</name>
<keyword evidence="3" id="KW-1185">Reference proteome</keyword>
<sequence>MRTRVAPPPLDGMQLSYFTATATPSHIEAHRVPLHQRFGTCSETGSSSSSQRKRTRIGPSDKKDDETTDMDATTERLPTASWDLALQVTNANALTTAGQR</sequence>
<accession>A0AAD4SRV9</accession>
<dbReference type="Proteomes" id="UP001202328">
    <property type="component" value="Unassembled WGS sequence"/>
</dbReference>
<dbReference type="AlphaFoldDB" id="A0AAD4SRV9"/>
<evidence type="ECO:0000256" key="1">
    <source>
        <dbReference type="SAM" id="MobiDB-lite"/>
    </source>
</evidence>